<dbReference type="Proteomes" id="UP001501666">
    <property type="component" value="Unassembled WGS sequence"/>
</dbReference>
<proteinExistence type="predicted"/>
<dbReference type="EMBL" id="BAAATE010000010">
    <property type="protein sequence ID" value="GAA2665310.1"/>
    <property type="molecule type" value="Genomic_DNA"/>
</dbReference>
<evidence type="ECO:0000313" key="1">
    <source>
        <dbReference type="EMBL" id="GAA2665310.1"/>
    </source>
</evidence>
<comment type="caution">
    <text evidence="1">The sequence shown here is derived from an EMBL/GenBank/DDBJ whole genome shotgun (WGS) entry which is preliminary data.</text>
</comment>
<sequence>MYSWISFTVSHRSVSGAEFSILGLQVVHTVTETGKQVDPAVGIFGECHGPFGLSLMGTIPQNAGAYRLVMAHRQYAPYVTPVRELQPSFIRIIGP</sequence>
<gene>
    <name evidence="1" type="ORF">GCM10010412_041510</name>
</gene>
<organism evidence="1 2">
    <name type="scientific">Nonomuraea recticatena</name>
    <dbReference type="NCBI Taxonomy" id="46178"/>
    <lineage>
        <taxon>Bacteria</taxon>
        <taxon>Bacillati</taxon>
        <taxon>Actinomycetota</taxon>
        <taxon>Actinomycetes</taxon>
        <taxon>Streptosporangiales</taxon>
        <taxon>Streptosporangiaceae</taxon>
        <taxon>Nonomuraea</taxon>
    </lineage>
</organism>
<keyword evidence="2" id="KW-1185">Reference proteome</keyword>
<accession>A0ABP6ECU5</accession>
<evidence type="ECO:0000313" key="2">
    <source>
        <dbReference type="Proteomes" id="UP001501666"/>
    </source>
</evidence>
<reference evidence="2" key="1">
    <citation type="journal article" date="2019" name="Int. J. Syst. Evol. Microbiol.">
        <title>The Global Catalogue of Microorganisms (GCM) 10K type strain sequencing project: providing services to taxonomists for standard genome sequencing and annotation.</title>
        <authorList>
            <consortium name="The Broad Institute Genomics Platform"/>
            <consortium name="The Broad Institute Genome Sequencing Center for Infectious Disease"/>
            <person name="Wu L."/>
            <person name="Ma J."/>
        </authorList>
    </citation>
    <scope>NUCLEOTIDE SEQUENCE [LARGE SCALE GENOMIC DNA]</scope>
    <source>
        <strain evidence="2">JCM 6835</strain>
    </source>
</reference>
<protein>
    <submittedName>
        <fullName evidence="1">Uncharacterized protein</fullName>
    </submittedName>
</protein>
<name>A0ABP6ECU5_9ACTN</name>